<feature type="transmembrane region" description="Helical" evidence="1">
    <location>
        <begin position="70"/>
        <end position="87"/>
    </location>
</feature>
<comment type="caution">
    <text evidence="2">The sequence shown here is derived from an EMBL/GenBank/DDBJ whole genome shotgun (WGS) entry which is preliminary data.</text>
</comment>
<evidence type="ECO:0000256" key="1">
    <source>
        <dbReference type="SAM" id="Phobius"/>
    </source>
</evidence>
<keyword evidence="3" id="KW-1185">Reference proteome</keyword>
<evidence type="ECO:0000313" key="2">
    <source>
        <dbReference type="EMBL" id="GIG74087.1"/>
    </source>
</evidence>
<protein>
    <submittedName>
        <fullName evidence="2">Uncharacterized protein</fullName>
    </submittedName>
</protein>
<proteinExistence type="predicted"/>
<feature type="transmembrane region" description="Helical" evidence="1">
    <location>
        <begin position="40"/>
        <end position="58"/>
    </location>
</feature>
<keyword evidence="1" id="KW-1133">Transmembrane helix</keyword>
<dbReference type="AlphaFoldDB" id="A0A8J3PLQ8"/>
<name>A0A8J3PLQ8_9ACTN</name>
<dbReference type="EMBL" id="BONU01000014">
    <property type="protein sequence ID" value="GIG74087.1"/>
    <property type="molecule type" value="Genomic_DNA"/>
</dbReference>
<accession>A0A8J3PLQ8</accession>
<dbReference type="RefSeq" id="WP_168075290.1">
    <property type="nucleotide sequence ID" value="NZ_BAAAQJ010000019.1"/>
</dbReference>
<sequence length="171" mass="18117">MKRSDRNRAASREVWALVAVWLGLGDVGTAGPSVRRGAAFLVVQSAIVVALVAAIALVKPVLFGGDIRRGWPYGLLLLVLPIAAGIAHRPAGLLVALAAAVPVTTSIRQLRKPTSQPGRSATEERVDLPYTGRLDLIRAPADSPPLPGYLTPRRPKTDGVAHLTRYLIPSA</sequence>
<evidence type="ECO:0000313" key="3">
    <source>
        <dbReference type="Proteomes" id="UP000653674"/>
    </source>
</evidence>
<dbReference type="Proteomes" id="UP000653674">
    <property type="component" value="Unassembled WGS sequence"/>
</dbReference>
<organism evidence="2 3">
    <name type="scientific">Planosporangium flavigriseum</name>
    <dbReference type="NCBI Taxonomy" id="373681"/>
    <lineage>
        <taxon>Bacteria</taxon>
        <taxon>Bacillati</taxon>
        <taxon>Actinomycetota</taxon>
        <taxon>Actinomycetes</taxon>
        <taxon>Micromonosporales</taxon>
        <taxon>Micromonosporaceae</taxon>
        <taxon>Planosporangium</taxon>
    </lineage>
</organism>
<gene>
    <name evidence="2" type="ORF">Pfl04_24910</name>
</gene>
<reference evidence="2" key="1">
    <citation type="submission" date="2021-01" db="EMBL/GenBank/DDBJ databases">
        <title>Whole genome shotgun sequence of Planosporangium flavigriseum NBRC 105377.</title>
        <authorList>
            <person name="Komaki H."/>
            <person name="Tamura T."/>
        </authorList>
    </citation>
    <scope>NUCLEOTIDE SEQUENCE</scope>
    <source>
        <strain evidence="2">NBRC 105377</strain>
    </source>
</reference>
<keyword evidence="1" id="KW-0472">Membrane</keyword>
<keyword evidence="1" id="KW-0812">Transmembrane</keyword>